<comment type="caution">
    <text evidence="2">The sequence shown here is derived from an EMBL/GenBank/DDBJ whole genome shotgun (WGS) entry which is preliminary data.</text>
</comment>
<feature type="compositionally biased region" description="Pro residues" evidence="1">
    <location>
        <begin position="157"/>
        <end position="169"/>
    </location>
</feature>
<sequence>MDLHFREHAIARALAESKAQPVSRAYAYASSVHSYASPSSPASTLLGSGSHAATRRCGAVPACALHRARCGRITPGWDTDVESSADEEECRPSPASPSLAPESEEEEAEALLENAPHVLTEEAVSAPVPVESDVPLAPSEQAASPAPTPAALVREPSPAPAVVPAPPPVFKVSFKE</sequence>
<feature type="compositionally biased region" description="Low complexity" evidence="1">
    <location>
        <begin position="92"/>
        <end position="101"/>
    </location>
</feature>
<feature type="region of interest" description="Disordered" evidence="1">
    <location>
        <begin position="74"/>
        <end position="176"/>
    </location>
</feature>
<dbReference type="EMBL" id="JARKIE010000110">
    <property type="protein sequence ID" value="KAJ7683195.1"/>
    <property type="molecule type" value="Genomic_DNA"/>
</dbReference>
<proteinExistence type="predicted"/>
<evidence type="ECO:0000256" key="1">
    <source>
        <dbReference type="SAM" id="MobiDB-lite"/>
    </source>
</evidence>
<keyword evidence="3" id="KW-1185">Reference proteome</keyword>
<reference evidence="2" key="1">
    <citation type="submission" date="2023-03" db="EMBL/GenBank/DDBJ databases">
        <title>Massive genome expansion in bonnet fungi (Mycena s.s.) driven by repeated elements and novel gene families across ecological guilds.</title>
        <authorList>
            <consortium name="Lawrence Berkeley National Laboratory"/>
            <person name="Harder C.B."/>
            <person name="Miyauchi S."/>
            <person name="Viragh M."/>
            <person name="Kuo A."/>
            <person name="Thoen E."/>
            <person name="Andreopoulos B."/>
            <person name="Lu D."/>
            <person name="Skrede I."/>
            <person name="Drula E."/>
            <person name="Henrissat B."/>
            <person name="Morin E."/>
            <person name="Kohler A."/>
            <person name="Barry K."/>
            <person name="LaButti K."/>
            <person name="Morin E."/>
            <person name="Salamov A."/>
            <person name="Lipzen A."/>
            <person name="Mereny Z."/>
            <person name="Hegedus B."/>
            <person name="Baldrian P."/>
            <person name="Stursova M."/>
            <person name="Weitz H."/>
            <person name="Taylor A."/>
            <person name="Grigoriev I.V."/>
            <person name="Nagy L.G."/>
            <person name="Martin F."/>
            <person name="Kauserud H."/>
        </authorList>
    </citation>
    <scope>NUCLEOTIDE SEQUENCE</scope>
    <source>
        <strain evidence="2">CBHHK067</strain>
    </source>
</reference>
<name>A0AAD7D7T5_MYCRO</name>
<dbReference type="Proteomes" id="UP001221757">
    <property type="component" value="Unassembled WGS sequence"/>
</dbReference>
<evidence type="ECO:0000313" key="2">
    <source>
        <dbReference type="EMBL" id="KAJ7683195.1"/>
    </source>
</evidence>
<organism evidence="2 3">
    <name type="scientific">Mycena rosella</name>
    <name type="common">Pink bonnet</name>
    <name type="synonym">Agaricus rosellus</name>
    <dbReference type="NCBI Taxonomy" id="1033263"/>
    <lineage>
        <taxon>Eukaryota</taxon>
        <taxon>Fungi</taxon>
        <taxon>Dikarya</taxon>
        <taxon>Basidiomycota</taxon>
        <taxon>Agaricomycotina</taxon>
        <taxon>Agaricomycetes</taxon>
        <taxon>Agaricomycetidae</taxon>
        <taxon>Agaricales</taxon>
        <taxon>Marasmiineae</taxon>
        <taxon>Mycenaceae</taxon>
        <taxon>Mycena</taxon>
    </lineage>
</organism>
<accession>A0AAD7D7T5</accession>
<gene>
    <name evidence="2" type="ORF">B0H17DRAFT_1205259</name>
</gene>
<dbReference type="AlphaFoldDB" id="A0AAD7D7T5"/>
<feature type="compositionally biased region" description="Acidic residues" evidence="1">
    <location>
        <begin position="79"/>
        <end position="89"/>
    </location>
</feature>
<protein>
    <submittedName>
        <fullName evidence="2">Uncharacterized protein</fullName>
    </submittedName>
</protein>
<evidence type="ECO:0000313" key="3">
    <source>
        <dbReference type="Proteomes" id="UP001221757"/>
    </source>
</evidence>